<accession>A0AAE3P5R7</accession>
<keyword evidence="7 10" id="KW-0472">Membrane</keyword>
<dbReference type="GO" id="GO:0042777">
    <property type="term" value="P:proton motive force-driven plasma membrane ATP synthesis"/>
    <property type="evidence" value="ECO:0007669"/>
    <property type="project" value="UniProtKB-UniRule"/>
</dbReference>
<dbReference type="InterPro" id="IPR035968">
    <property type="entry name" value="ATP_synth_F1_ATPase_gsu"/>
</dbReference>
<dbReference type="HAMAP" id="MF_00815">
    <property type="entry name" value="ATP_synth_gamma_bact"/>
    <property type="match status" value="1"/>
</dbReference>
<evidence type="ECO:0000256" key="2">
    <source>
        <dbReference type="ARBA" id="ARBA00004170"/>
    </source>
</evidence>
<keyword evidence="6 10" id="KW-0406">Ion transport</keyword>
<dbReference type="GO" id="GO:0045259">
    <property type="term" value="C:proton-transporting ATP synthase complex"/>
    <property type="evidence" value="ECO:0007669"/>
    <property type="project" value="UniProtKB-KW"/>
</dbReference>
<dbReference type="InterPro" id="IPR023632">
    <property type="entry name" value="ATP_synth_F1_gsu_CS"/>
</dbReference>
<comment type="caution">
    <text evidence="11">The sequence shown here is derived from an EMBL/GenBank/DDBJ whole genome shotgun (WGS) entry which is preliminary data.</text>
</comment>
<dbReference type="EMBL" id="JAPHEG010000003">
    <property type="protein sequence ID" value="MDF2953479.1"/>
    <property type="molecule type" value="Genomic_DNA"/>
</dbReference>
<dbReference type="Pfam" id="PF00231">
    <property type="entry name" value="ATP-synt"/>
    <property type="match status" value="1"/>
</dbReference>
<evidence type="ECO:0000256" key="3">
    <source>
        <dbReference type="ARBA" id="ARBA00007681"/>
    </source>
</evidence>
<dbReference type="PANTHER" id="PTHR11693">
    <property type="entry name" value="ATP SYNTHASE GAMMA CHAIN"/>
    <property type="match status" value="1"/>
</dbReference>
<keyword evidence="4 10" id="KW-0813">Transport</keyword>
<keyword evidence="10" id="KW-1003">Cell membrane</keyword>
<evidence type="ECO:0000256" key="8">
    <source>
        <dbReference type="ARBA" id="ARBA00023196"/>
    </source>
</evidence>
<evidence type="ECO:0000256" key="6">
    <source>
        <dbReference type="ARBA" id="ARBA00023065"/>
    </source>
</evidence>
<dbReference type="Proteomes" id="UP001144110">
    <property type="component" value="Unassembled WGS sequence"/>
</dbReference>
<dbReference type="GO" id="GO:0046933">
    <property type="term" value="F:proton-transporting ATP synthase activity, rotational mechanism"/>
    <property type="evidence" value="ECO:0007669"/>
    <property type="project" value="UniProtKB-UniRule"/>
</dbReference>
<keyword evidence="8 10" id="KW-0139">CF(1)</keyword>
<comment type="subcellular location">
    <subcellularLocation>
        <location evidence="10">Cell membrane</location>
        <topology evidence="10">Peripheral membrane protein</topology>
    </subcellularLocation>
    <subcellularLocation>
        <location evidence="2">Membrane</location>
        <topology evidence="2">Peripheral membrane protein</topology>
    </subcellularLocation>
</comment>
<evidence type="ECO:0000256" key="9">
    <source>
        <dbReference type="ARBA" id="ARBA00023310"/>
    </source>
</evidence>
<dbReference type="PRINTS" id="PR00126">
    <property type="entry name" value="ATPASEGAMMA"/>
</dbReference>
<dbReference type="Gene3D" id="3.40.1380.10">
    <property type="match status" value="1"/>
</dbReference>
<gene>
    <name evidence="10" type="primary">atpG</name>
    <name evidence="11" type="ORF">OD816_000724</name>
</gene>
<dbReference type="NCBIfam" id="TIGR01146">
    <property type="entry name" value="ATPsyn_F1gamma"/>
    <property type="match status" value="1"/>
</dbReference>
<sequence length="292" mass="33207">MPALRDIRRKIEAVKRIGQITKAMNMVASAKLRNLQQRLEGFRPYRKKFEEVIDNVLGAGTINIQKVPFLQQREVKKVGIILMTADKGLCGAFNSNLIRETEKAISRFHKEGKEVELICVGKKGITYFQKRAKVREAYSNIMGKILIQDARKIARSAMMAYLEGEWDEVYVIYGYFINVVRQVPKVEKIIPLSFEKSSEAEEKKVSYAYIYEPEEEELLSEILPLYINTLIFSAMLETAVSEQAARMTAMDNANKACGDMVKQLTLFYNKVRQASITKELMDIVGGAEALKG</sequence>
<evidence type="ECO:0000256" key="7">
    <source>
        <dbReference type="ARBA" id="ARBA00023136"/>
    </source>
</evidence>
<keyword evidence="9 10" id="KW-0066">ATP synthesis</keyword>
<dbReference type="SUPFAM" id="SSF52943">
    <property type="entry name" value="ATP synthase (F1-ATPase), gamma subunit"/>
    <property type="match status" value="1"/>
</dbReference>
<organism evidence="11 12">
    <name type="scientific">Candidatus Thermodesulfobacterium syntrophicum</name>
    <dbReference type="NCBI Taxonomy" id="3060442"/>
    <lineage>
        <taxon>Bacteria</taxon>
        <taxon>Pseudomonadati</taxon>
        <taxon>Thermodesulfobacteriota</taxon>
        <taxon>Thermodesulfobacteria</taxon>
        <taxon>Thermodesulfobacteriales</taxon>
        <taxon>Thermodesulfobacteriaceae</taxon>
        <taxon>Thermodesulfobacterium</taxon>
    </lineage>
</organism>
<comment type="subunit">
    <text evidence="10">F-type ATPases have 2 components, CF(1) - the catalytic core - and CF(0) - the membrane proton channel. CF(1) has five subunits: alpha(3), beta(3), gamma(1), delta(1), epsilon(1). CF(0) has three main subunits: a, b and c.</text>
</comment>
<keyword evidence="5 10" id="KW-0375">Hydrogen ion transport</keyword>
<evidence type="ECO:0000256" key="1">
    <source>
        <dbReference type="ARBA" id="ARBA00003456"/>
    </source>
</evidence>
<protein>
    <recommendedName>
        <fullName evidence="10">ATP synthase gamma chain</fullName>
    </recommendedName>
    <alternativeName>
        <fullName evidence="10">ATP synthase F1 sector gamma subunit</fullName>
    </alternativeName>
    <alternativeName>
        <fullName evidence="10">F-ATPase gamma subunit</fullName>
    </alternativeName>
</protein>
<evidence type="ECO:0000313" key="11">
    <source>
        <dbReference type="EMBL" id="MDF2953479.1"/>
    </source>
</evidence>
<evidence type="ECO:0000256" key="10">
    <source>
        <dbReference type="HAMAP-Rule" id="MF_00815"/>
    </source>
</evidence>
<dbReference type="Gene3D" id="1.10.287.80">
    <property type="entry name" value="ATP synthase, gamma subunit, helix hairpin domain"/>
    <property type="match status" value="1"/>
</dbReference>
<dbReference type="GO" id="GO:0005886">
    <property type="term" value="C:plasma membrane"/>
    <property type="evidence" value="ECO:0007669"/>
    <property type="project" value="UniProtKB-SubCell"/>
</dbReference>
<dbReference type="GO" id="GO:0005524">
    <property type="term" value="F:ATP binding"/>
    <property type="evidence" value="ECO:0007669"/>
    <property type="project" value="UniProtKB-UniRule"/>
</dbReference>
<dbReference type="CDD" id="cd12151">
    <property type="entry name" value="F1-ATPase_gamma"/>
    <property type="match status" value="1"/>
</dbReference>
<reference evidence="11" key="1">
    <citation type="submission" date="2022-11" db="EMBL/GenBank/DDBJ databases">
        <title>Candidatus Alkanophaga archaea from heated hydrothermal vent sediment oxidize petroleum alkanes.</title>
        <authorList>
            <person name="Zehnle H."/>
            <person name="Laso-Perez R."/>
            <person name="Lipp J."/>
            <person name="Teske A."/>
            <person name="Wegener G."/>
        </authorList>
    </citation>
    <scope>NUCLEOTIDE SEQUENCE</scope>
    <source>
        <strain evidence="11">MCA70</strain>
    </source>
</reference>
<evidence type="ECO:0000256" key="5">
    <source>
        <dbReference type="ARBA" id="ARBA00022781"/>
    </source>
</evidence>
<dbReference type="PANTHER" id="PTHR11693:SF22">
    <property type="entry name" value="ATP SYNTHASE SUBUNIT GAMMA, MITOCHONDRIAL"/>
    <property type="match status" value="1"/>
</dbReference>
<dbReference type="PROSITE" id="PS00153">
    <property type="entry name" value="ATPASE_GAMMA"/>
    <property type="match status" value="1"/>
</dbReference>
<name>A0AAE3P5R7_9BACT</name>
<dbReference type="InterPro" id="IPR000131">
    <property type="entry name" value="ATP_synth_F1_gsu"/>
</dbReference>
<evidence type="ECO:0000256" key="4">
    <source>
        <dbReference type="ARBA" id="ARBA00022448"/>
    </source>
</evidence>
<dbReference type="AlphaFoldDB" id="A0AAE3P5R7"/>
<comment type="function">
    <text evidence="1 10">Produces ATP from ADP in the presence of a proton gradient across the membrane. The gamma chain is believed to be important in regulating ATPase activity and the flow of protons through the CF(0) complex.</text>
</comment>
<evidence type="ECO:0000313" key="12">
    <source>
        <dbReference type="Proteomes" id="UP001144110"/>
    </source>
</evidence>
<proteinExistence type="inferred from homology"/>
<comment type="similarity">
    <text evidence="3 10">Belongs to the ATPase gamma chain family.</text>
</comment>